<dbReference type="Gene3D" id="3.30.420.10">
    <property type="entry name" value="Ribonuclease H-like superfamily/Ribonuclease H"/>
    <property type="match status" value="1"/>
</dbReference>
<reference evidence="3" key="1">
    <citation type="journal article" date="2022" name="Environ. Microbiol.">
        <title>Geoalkalibacter halelectricus SAP #1 sp. nov. possessing extracellular electron transfer and mineral#reducing capabilities from a haloalkaline environment.</title>
        <authorList>
            <person name="Yadav S."/>
            <person name="Singh R."/>
            <person name="Sundharam S.S."/>
            <person name="Chaudhary S."/>
            <person name="Krishnamurthi S."/>
            <person name="Patil S.A."/>
        </authorList>
    </citation>
    <scope>NUCLEOTIDE SEQUENCE</scope>
    <source>
        <strain evidence="3">SAP-1</strain>
    </source>
</reference>
<dbReference type="InterPro" id="IPR002514">
    <property type="entry name" value="Transposase_8"/>
</dbReference>
<dbReference type="Pfam" id="PF00665">
    <property type="entry name" value="rve"/>
    <property type="match status" value="1"/>
</dbReference>
<dbReference type="InterPro" id="IPR036397">
    <property type="entry name" value="RNaseH_sf"/>
</dbReference>
<evidence type="ECO:0000313" key="4">
    <source>
        <dbReference type="Proteomes" id="UP001060414"/>
    </source>
</evidence>
<dbReference type="NCBIfam" id="NF033516">
    <property type="entry name" value="transpos_IS3"/>
    <property type="match status" value="1"/>
</dbReference>
<dbReference type="InterPro" id="IPR012337">
    <property type="entry name" value="RNaseH-like_sf"/>
</dbReference>
<organism evidence="3 4">
    <name type="scientific">Geoalkalibacter halelectricus</name>
    <dbReference type="NCBI Taxonomy" id="2847045"/>
    <lineage>
        <taxon>Bacteria</taxon>
        <taxon>Pseudomonadati</taxon>
        <taxon>Thermodesulfobacteriota</taxon>
        <taxon>Desulfuromonadia</taxon>
        <taxon>Desulfuromonadales</taxon>
        <taxon>Geoalkalibacteraceae</taxon>
        <taxon>Geoalkalibacter</taxon>
    </lineage>
</organism>
<dbReference type="PANTHER" id="PTHR46889">
    <property type="entry name" value="TRANSPOSASE INSF FOR INSERTION SEQUENCE IS3B-RELATED"/>
    <property type="match status" value="1"/>
</dbReference>
<name>A0ABY5ZKD2_9BACT</name>
<dbReference type="SUPFAM" id="SSF46689">
    <property type="entry name" value="Homeodomain-like"/>
    <property type="match status" value="1"/>
</dbReference>
<keyword evidence="4" id="KW-1185">Reference proteome</keyword>
<dbReference type="InterPro" id="IPR009057">
    <property type="entry name" value="Homeodomain-like_sf"/>
</dbReference>
<sequence>MTHYSEELKASIIARMMPPQNASVSALAKETGIPKDTLYCWRLKARGRGGAGPDRPRQGGAFSGEEKFAIVLETASFNELELGEYCRRKGLYPEQIAHWKKAFIQGSTPTAGKAEREQLQRQAKTIKQLQSELHRKDRALAEAAALLVLEKKVPGALGGNRGRKIDLQERQDVITLIHESCAAGARLAQACTVLELSPRTVQRWRQDGTLKADGRKAAAQGRVPANKLAKDERAEILSTANAPQFAHLPPSQIVPQLADQGRYLASESSFYRVLREEKQLAHRGKAKAPTHSRPPELVATAPNQLWSWDITYLGTTVKGLYFYLYLIMDLFSRKIVGWEVFAEESAEHAATVFRKAYLREGVAGQLLRLHSDNGSPMKGATMLTTLQRLGVVPSFSRPSVSNDNPYSEALFKTVKYHPSFPDKPFDTLEQAREWVAGFEQWYNEQHRHSALKFVTPGQRHRGEDHELLRQRTTLYAAAKARRPERWSGENRNWNRPEMVVLNLQKSAQDRLLLKDNAA</sequence>
<keyword evidence="1" id="KW-0175">Coiled coil</keyword>
<dbReference type="Proteomes" id="UP001060414">
    <property type="component" value="Chromosome"/>
</dbReference>
<feature type="domain" description="Integrase catalytic" evidence="2">
    <location>
        <begin position="298"/>
        <end position="464"/>
    </location>
</feature>
<dbReference type="PANTHER" id="PTHR46889:SF4">
    <property type="entry name" value="TRANSPOSASE INSO FOR INSERTION SEQUENCE ELEMENT IS911B-RELATED"/>
    <property type="match status" value="1"/>
</dbReference>
<dbReference type="InterPro" id="IPR001584">
    <property type="entry name" value="Integrase_cat-core"/>
</dbReference>
<dbReference type="Pfam" id="PF01527">
    <property type="entry name" value="HTH_Tnp_1"/>
    <property type="match status" value="1"/>
</dbReference>
<evidence type="ECO:0000256" key="1">
    <source>
        <dbReference type="SAM" id="Coils"/>
    </source>
</evidence>
<evidence type="ECO:0000313" key="3">
    <source>
        <dbReference type="EMBL" id="UWZ79588.1"/>
    </source>
</evidence>
<accession>A0ABY5ZKD2</accession>
<dbReference type="InterPro" id="IPR050900">
    <property type="entry name" value="Transposase_IS3/IS150/IS904"/>
</dbReference>
<evidence type="ECO:0000259" key="2">
    <source>
        <dbReference type="PROSITE" id="PS50994"/>
    </source>
</evidence>
<gene>
    <name evidence="3" type="ORF">L9S41_18185</name>
</gene>
<feature type="coiled-coil region" evidence="1">
    <location>
        <begin position="112"/>
        <end position="146"/>
    </location>
</feature>
<dbReference type="PROSITE" id="PS50994">
    <property type="entry name" value="INTEGRASE"/>
    <property type="match status" value="1"/>
</dbReference>
<protein>
    <submittedName>
        <fullName evidence="3">IS3 family transposase</fullName>
    </submittedName>
</protein>
<dbReference type="SUPFAM" id="SSF53098">
    <property type="entry name" value="Ribonuclease H-like"/>
    <property type="match status" value="1"/>
</dbReference>
<dbReference type="InterPro" id="IPR048020">
    <property type="entry name" value="Transpos_IS3"/>
</dbReference>
<proteinExistence type="predicted"/>
<dbReference type="RefSeq" id="WP_260747940.1">
    <property type="nucleotide sequence ID" value="NZ_CP092109.1"/>
</dbReference>
<dbReference type="EMBL" id="CP092109">
    <property type="protein sequence ID" value="UWZ79588.1"/>
    <property type="molecule type" value="Genomic_DNA"/>
</dbReference>